<dbReference type="EMBL" id="BGPR01007174">
    <property type="protein sequence ID" value="GBN24884.1"/>
    <property type="molecule type" value="Genomic_DNA"/>
</dbReference>
<gene>
    <name evidence="1" type="ORF">AVEN_251756_1</name>
</gene>
<sequence length="36" mass="3962">GGDACEEENEGGDAYEEVNFFNIHISVGCLKQKFIV</sequence>
<keyword evidence="2" id="KW-1185">Reference proteome</keyword>
<feature type="non-terminal residue" evidence="1">
    <location>
        <position position="1"/>
    </location>
</feature>
<dbReference type="AlphaFoldDB" id="A0A4Y2MEF9"/>
<dbReference type="Proteomes" id="UP000499080">
    <property type="component" value="Unassembled WGS sequence"/>
</dbReference>
<organism evidence="1 2">
    <name type="scientific">Araneus ventricosus</name>
    <name type="common">Orbweaver spider</name>
    <name type="synonym">Epeira ventricosa</name>
    <dbReference type="NCBI Taxonomy" id="182803"/>
    <lineage>
        <taxon>Eukaryota</taxon>
        <taxon>Metazoa</taxon>
        <taxon>Ecdysozoa</taxon>
        <taxon>Arthropoda</taxon>
        <taxon>Chelicerata</taxon>
        <taxon>Arachnida</taxon>
        <taxon>Araneae</taxon>
        <taxon>Araneomorphae</taxon>
        <taxon>Entelegynae</taxon>
        <taxon>Araneoidea</taxon>
        <taxon>Araneidae</taxon>
        <taxon>Araneus</taxon>
    </lineage>
</organism>
<protein>
    <submittedName>
        <fullName evidence="1">Uncharacterized protein</fullName>
    </submittedName>
</protein>
<evidence type="ECO:0000313" key="1">
    <source>
        <dbReference type="EMBL" id="GBN24884.1"/>
    </source>
</evidence>
<name>A0A4Y2MEF9_ARAVE</name>
<reference evidence="1 2" key="1">
    <citation type="journal article" date="2019" name="Sci. Rep.">
        <title>Orb-weaving spider Araneus ventricosus genome elucidates the spidroin gene catalogue.</title>
        <authorList>
            <person name="Kono N."/>
            <person name="Nakamura H."/>
            <person name="Ohtoshi R."/>
            <person name="Moran D.A.P."/>
            <person name="Shinohara A."/>
            <person name="Yoshida Y."/>
            <person name="Fujiwara M."/>
            <person name="Mori M."/>
            <person name="Tomita M."/>
            <person name="Arakawa K."/>
        </authorList>
    </citation>
    <scope>NUCLEOTIDE SEQUENCE [LARGE SCALE GENOMIC DNA]</scope>
</reference>
<comment type="caution">
    <text evidence="1">The sequence shown here is derived from an EMBL/GenBank/DDBJ whole genome shotgun (WGS) entry which is preliminary data.</text>
</comment>
<evidence type="ECO:0000313" key="2">
    <source>
        <dbReference type="Proteomes" id="UP000499080"/>
    </source>
</evidence>
<accession>A0A4Y2MEF9</accession>
<proteinExistence type="predicted"/>